<dbReference type="GO" id="GO:0007165">
    <property type="term" value="P:signal transduction"/>
    <property type="evidence" value="ECO:0007669"/>
    <property type="project" value="InterPro"/>
</dbReference>
<organism evidence="2 3">
    <name type="scientific">Humisphaera borealis</name>
    <dbReference type="NCBI Taxonomy" id="2807512"/>
    <lineage>
        <taxon>Bacteria</taxon>
        <taxon>Pseudomonadati</taxon>
        <taxon>Planctomycetota</taxon>
        <taxon>Phycisphaerae</taxon>
        <taxon>Tepidisphaerales</taxon>
        <taxon>Tepidisphaeraceae</taxon>
        <taxon>Humisphaera</taxon>
    </lineage>
</organism>
<accession>A0A7M2X4X2</accession>
<dbReference type="Proteomes" id="UP000593765">
    <property type="component" value="Chromosome"/>
</dbReference>
<dbReference type="Pfam" id="PF13676">
    <property type="entry name" value="TIR_2"/>
    <property type="match status" value="1"/>
</dbReference>
<dbReference type="InterPro" id="IPR013568">
    <property type="entry name" value="SEFIR_dom"/>
</dbReference>
<protein>
    <submittedName>
        <fullName evidence="2">TIR domain-containing protein</fullName>
    </submittedName>
</protein>
<dbReference type="Gene3D" id="3.40.50.10140">
    <property type="entry name" value="Toll/interleukin-1 receptor homology (TIR) domain"/>
    <property type="match status" value="1"/>
</dbReference>
<proteinExistence type="predicted"/>
<gene>
    <name evidence="2" type="ORF">IPV69_10945</name>
</gene>
<dbReference type="KEGG" id="hbs:IPV69_10945"/>
<keyword evidence="3" id="KW-1185">Reference proteome</keyword>
<evidence type="ECO:0000313" key="3">
    <source>
        <dbReference type="Proteomes" id="UP000593765"/>
    </source>
</evidence>
<dbReference type="RefSeq" id="WP_206295148.1">
    <property type="nucleotide sequence ID" value="NZ_CP063458.1"/>
</dbReference>
<reference evidence="2 3" key="1">
    <citation type="submission" date="2020-10" db="EMBL/GenBank/DDBJ databases">
        <title>Wide distribution of Phycisphaera-like planctomycetes from WD2101 soil group in peatlands and genome analysis of the first cultivated representative.</title>
        <authorList>
            <person name="Dedysh S.N."/>
            <person name="Beletsky A.V."/>
            <person name="Ivanova A."/>
            <person name="Kulichevskaya I.S."/>
            <person name="Suzina N.E."/>
            <person name="Philippov D.A."/>
            <person name="Rakitin A.L."/>
            <person name="Mardanov A.V."/>
            <person name="Ravin N.V."/>
        </authorList>
    </citation>
    <scope>NUCLEOTIDE SEQUENCE [LARGE SCALE GENOMIC DNA]</scope>
    <source>
        <strain evidence="2 3">M1803</strain>
    </source>
</reference>
<dbReference type="InterPro" id="IPR000157">
    <property type="entry name" value="TIR_dom"/>
</dbReference>
<dbReference type="AlphaFoldDB" id="A0A7M2X4X2"/>
<evidence type="ECO:0000259" key="1">
    <source>
        <dbReference type="PROSITE" id="PS51534"/>
    </source>
</evidence>
<dbReference type="EMBL" id="CP063458">
    <property type="protein sequence ID" value="QOV91830.1"/>
    <property type="molecule type" value="Genomic_DNA"/>
</dbReference>
<evidence type="ECO:0000313" key="2">
    <source>
        <dbReference type="EMBL" id="QOV91830.1"/>
    </source>
</evidence>
<dbReference type="PROSITE" id="PS51534">
    <property type="entry name" value="SEFIR"/>
    <property type="match status" value="1"/>
</dbReference>
<sequence length="476" mass="54161">MTPKVFLSYSWSSPGHQATVKEWADRLIADGVDVVLDIYDFKEGQDKFAFMEKMVADATISHVLLLSDRAYAEKANSRKSGVGTESQIISKEVYEKVDQSKFLPVVCEKDPSGEPCLPTFVSSRKWIDFSTPEAVNENWEQLVRVLYGKPFYVKPAIGKVPAYLTETEAPSSPAIAKFHNFRQAILHAKPGLKLYRQDFLDSCMEYADSLRVRKAPQGDLAQLILADCGKLRSVRNHIVDWVLLEAGSSPSGDFSESLLLCLERLRALKSRPSELRSYNEHWFEAHSIFVYETFLYIVAALIKAQSFEVLHDVFASHYLRPLDEQHGAAQFDNFDVFYGYSKMLDSVLAEPGTKLRSPAAELIRRQADRGDLPFDRIMEAELVVLLMTFIKPEVRWWPQTLIYSSYSRGHTFFIRAAQHKNFQKLATITGIADVEKLRNAVEAGRERSKIENSDTFFFARLSISEALNIAKWDTLK</sequence>
<feature type="domain" description="SEFIR" evidence="1">
    <location>
        <begin position="2"/>
        <end position="138"/>
    </location>
</feature>
<name>A0A7M2X4X2_9BACT</name>
<dbReference type="InterPro" id="IPR035897">
    <property type="entry name" value="Toll_tir_struct_dom_sf"/>
</dbReference>